<accession>A0A7W9EZT6</accession>
<dbReference type="PANTHER" id="PTHR33337:SF40">
    <property type="entry name" value="CENP-V_GFA DOMAIN-CONTAINING PROTEIN-RELATED"/>
    <property type="match status" value="1"/>
</dbReference>
<keyword evidence="4" id="KW-0456">Lyase</keyword>
<dbReference type="InterPro" id="IPR011057">
    <property type="entry name" value="Mss4-like_sf"/>
</dbReference>
<feature type="domain" description="CENP-V/GFA" evidence="5">
    <location>
        <begin position="5"/>
        <end position="115"/>
    </location>
</feature>
<keyword evidence="2" id="KW-0479">Metal-binding</keyword>
<dbReference type="RefSeq" id="WP_157175364.1">
    <property type="nucleotide sequence ID" value="NZ_BMJP01000001.1"/>
</dbReference>
<keyword evidence="7" id="KW-1185">Reference proteome</keyword>
<dbReference type="InterPro" id="IPR006913">
    <property type="entry name" value="CENP-V/GFA"/>
</dbReference>
<evidence type="ECO:0000256" key="2">
    <source>
        <dbReference type="ARBA" id="ARBA00022723"/>
    </source>
</evidence>
<dbReference type="Gene3D" id="3.90.1590.10">
    <property type="entry name" value="glutathione-dependent formaldehyde- activating enzyme (gfa)"/>
    <property type="match status" value="1"/>
</dbReference>
<comment type="similarity">
    <text evidence="1">Belongs to the Gfa family.</text>
</comment>
<evidence type="ECO:0000256" key="4">
    <source>
        <dbReference type="ARBA" id="ARBA00023239"/>
    </source>
</evidence>
<evidence type="ECO:0000256" key="1">
    <source>
        <dbReference type="ARBA" id="ARBA00005495"/>
    </source>
</evidence>
<evidence type="ECO:0000256" key="3">
    <source>
        <dbReference type="ARBA" id="ARBA00022833"/>
    </source>
</evidence>
<proteinExistence type="inferred from homology"/>
<dbReference type="PANTHER" id="PTHR33337">
    <property type="entry name" value="GFA DOMAIN-CONTAINING PROTEIN"/>
    <property type="match status" value="1"/>
</dbReference>
<evidence type="ECO:0000259" key="5">
    <source>
        <dbReference type="PROSITE" id="PS51891"/>
    </source>
</evidence>
<dbReference type="AlphaFoldDB" id="A0A7W9EZT6"/>
<dbReference type="Proteomes" id="UP000546701">
    <property type="component" value="Unassembled WGS sequence"/>
</dbReference>
<gene>
    <name evidence="6" type="ORF">FHS99_000062</name>
</gene>
<organism evidence="6 7">
    <name type="scientific">Sphingomonas prati</name>
    <dbReference type="NCBI Taxonomy" id="1843237"/>
    <lineage>
        <taxon>Bacteria</taxon>
        <taxon>Pseudomonadati</taxon>
        <taxon>Pseudomonadota</taxon>
        <taxon>Alphaproteobacteria</taxon>
        <taxon>Sphingomonadales</taxon>
        <taxon>Sphingomonadaceae</taxon>
        <taxon>Sphingomonas</taxon>
    </lineage>
</organism>
<dbReference type="GO" id="GO:0046872">
    <property type="term" value="F:metal ion binding"/>
    <property type="evidence" value="ECO:0007669"/>
    <property type="project" value="UniProtKB-KW"/>
</dbReference>
<dbReference type="OrthoDB" id="7186766at2"/>
<dbReference type="GO" id="GO:0016846">
    <property type="term" value="F:carbon-sulfur lyase activity"/>
    <property type="evidence" value="ECO:0007669"/>
    <property type="project" value="InterPro"/>
</dbReference>
<comment type="caution">
    <text evidence="6">The sequence shown here is derived from an EMBL/GenBank/DDBJ whole genome shotgun (WGS) entry which is preliminary data.</text>
</comment>
<evidence type="ECO:0000313" key="6">
    <source>
        <dbReference type="EMBL" id="MBB5727606.1"/>
    </source>
</evidence>
<sequence>MADGLSGGCQCGAVRYLIVGAMPPCHACHCRECQKQSASAFGLSLAVARQAFAVTGPVRRWDRPNDLGARTTCVFCVECGTRVFHIDSLTPDRVSVKGGSLDDITLAVPTAHIWVSRKLDWVRLDPAVPTHPTQPEDMAAWRAGFSHSDHT</sequence>
<dbReference type="EMBL" id="JACIJR010000001">
    <property type="protein sequence ID" value="MBB5727606.1"/>
    <property type="molecule type" value="Genomic_DNA"/>
</dbReference>
<dbReference type="SUPFAM" id="SSF51316">
    <property type="entry name" value="Mss4-like"/>
    <property type="match status" value="1"/>
</dbReference>
<keyword evidence="3" id="KW-0862">Zinc</keyword>
<dbReference type="PROSITE" id="PS51891">
    <property type="entry name" value="CENP_V_GFA"/>
    <property type="match status" value="1"/>
</dbReference>
<evidence type="ECO:0000313" key="7">
    <source>
        <dbReference type="Proteomes" id="UP000546701"/>
    </source>
</evidence>
<dbReference type="Pfam" id="PF04828">
    <property type="entry name" value="GFA"/>
    <property type="match status" value="1"/>
</dbReference>
<name>A0A7W9EZT6_9SPHN</name>
<reference evidence="6 7" key="1">
    <citation type="submission" date="2020-08" db="EMBL/GenBank/DDBJ databases">
        <title>Genomic Encyclopedia of Type Strains, Phase IV (KMG-IV): sequencing the most valuable type-strain genomes for metagenomic binning, comparative biology and taxonomic classification.</title>
        <authorList>
            <person name="Goeker M."/>
        </authorList>
    </citation>
    <scope>NUCLEOTIDE SEQUENCE [LARGE SCALE GENOMIC DNA]</scope>
    <source>
        <strain evidence="6 7">DSM 103336</strain>
    </source>
</reference>
<protein>
    <recommendedName>
        <fullName evidence="5">CENP-V/GFA domain-containing protein</fullName>
    </recommendedName>
</protein>